<keyword evidence="2" id="KW-0472">Membrane</keyword>
<dbReference type="OrthoDB" id="4849539at2759"/>
<keyword evidence="2" id="KW-1133">Transmembrane helix</keyword>
<accession>A0A9P8VGY5</accession>
<comment type="caution">
    <text evidence="3">The sequence shown here is derived from an EMBL/GenBank/DDBJ whole genome shotgun (WGS) entry which is preliminary data.</text>
</comment>
<dbReference type="AlphaFoldDB" id="A0A9P8VGY5"/>
<keyword evidence="2" id="KW-0812">Transmembrane</keyword>
<evidence type="ECO:0000256" key="2">
    <source>
        <dbReference type="SAM" id="Phobius"/>
    </source>
</evidence>
<evidence type="ECO:0000313" key="3">
    <source>
        <dbReference type="EMBL" id="KAH6691470.1"/>
    </source>
</evidence>
<reference evidence="3" key="1">
    <citation type="journal article" date="2021" name="Nat. Commun.">
        <title>Genetic determinants of endophytism in the Arabidopsis root mycobiome.</title>
        <authorList>
            <person name="Mesny F."/>
            <person name="Miyauchi S."/>
            <person name="Thiergart T."/>
            <person name="Pickel B."/>
            <person name="Atanasova L."/>
            <person name="Karlsson M."/>
            <person name="Huettel B."/>
            <person name="Barry K.W."/>
            <person name="Haridas S."/>
            <person name="Chen C."/>
            <person name="Bauer D."/>
            <person name="Andreopoulos W."/>
            <person name="Pangilinan J."/>
            <person name="LaButti K."/>
            <person name="Riley R."/>
            <person name="Lipzen A."/>
            <person name="Clum A."/>
            <person name="Drula E."/>
            <person name="Henrissat B."/>
            <person name="Kohler A."/>
            <person name="Grigoriev I.V."/>
            <person name="Martin F.M."/>
            <person name="Hacquard S."/>
        </authorList>
    </citation>
    <scope>NUCLEOTIDE SEQUENCE</scope>
    <source>
        <strain evidence="3">MPI-SDFR-AT-0117</strain>
    </source>
</reference>
<feature type="region of interest" description="Disordered" evidence="1">
    <location>
        <begin position="145"/>
        <end position="208"/>
    </location>
</feature>
<feature type="compositionally biased region" description="Low complexity" evidence="1">
    <location>
        <begin position="145"/>
        <end position="171"/>
    </location>
</feature>
<feature type="transmembrane region" description="Helical" evidence="2">
    <location>
        <begin position="118"/>
        <end position="144"/>
    </location>
</feature>
<gene>
    <name evidence="3" type="ORF">F5X68DRAFT_65655</name>
</gene>
<name>A0A9P8VGY5_9PEZI</name>
<feature type="compositionally biased region" description="Basic and acidic residues" evidence="1">
    <location>
        <begin position="77"/>
        <end position="89"/>
    </location>
</feature>
<feature type="compositionally biased region" description="Low complexity" evidence="1">
    <location>
        <begin position="179"/>
        <end position="199"/>
    </location>
</feature>
<evidence type="ECO:0000313" key="4">
    <source>
        <dbReference type="Proteomes" id="UP000770015"/>
    </source>
</evidence>
<sequence>MAQNAQKQQQQLPADGSGKEAPRPNIRRNNRRSLYHPASAADGNGVPEVYWSEGATPSGNGTNAQSQPEAFTFLREPTPEPTDRQEKRGVGVGGGYYEDEDGTSDLRTERRVCGFRPILFWGIVAVTLVVLVGVAVGVGVGVGLQKPSPAVSDVTSSASPTSTPDPTSSSSDDFRDTSDPTTTSINPSSTSSITSTTTSRDPAYPTQTSSGSLICPDANYTLYAVPGSPVRFLRYCDVDMGASISAADIRSLRTESMAECMRNCAGTFACAGAGWGPVGSGSSTDYWCWLKTSEAVDAGFADLKGWEFAVMQ</sequence>
<feature type="compositionally biased region" description="Low complexity" evidence="1">
    <location>
        <begin position="1"/>
        <end position="11"/>
    </location>
</feature>
<keyword evidence="4" id="KW-1185">Reference proteome</keyword>
<organism evidence="3 4">
    <name type="scientific">Plectosphaerella plurivora</name>
    <dbReference type="NCBI Taxonomy" id="936078"/>
    <lineage>
        <taxon>Eukaryota</taxon>
        <taxon>Fungi</taxon>
        <taxon>Dikarya</taxon>
        <taxon>Ascomycota</taxon>
        <taxon>Pezizomycotina</taxon>
        <taxon>Sordariomycetes</taxon>
        <taxon>Hypocreomycetidae</taxon>
        <taxon>Glomerellales</taxon>
        <taxon>Plectosphaerellaceae</taxon>
        <taxon>Plectosphaerella</taxon>
    </lineage>
</organism>
<feature type="compositionally biased region" description="Basic residues" evidence="1">
    <location>
        <begin position="25"/>
        <end position="34"/>
    </location>
</feature>
<protein>
    <recommendedName>
        <fullName evidence="5">Apple domain-containing protein</fullName>
    </recommendedName>
</protein>
<evidence type="ECO:0008006" key="5">
    <source>
        <dbReference type="Google" id="ProtNLM"/>
    </source>
</evidence>
<evidence type="ECO:0000256" key="1">
    <source>
        <dbReference type="SAM" id="MobiDB-lite"/>
    </source>
</evidence>
<dbReference type="Proteomes" id="UP000770015">
    <property type="component" value="Unassembled WGS sequence"/>
</dbReference>
<proteinExistence type="predicted"/>
<feature type="compositionally biased region" description="Polar residues" evidence="1">
    <location>
        <begin position="55"/>
        <end position="69"/>
    </location>
</feature>
<feature type="region of interest" description="Disordered" evidence="1">
    <location>
        <begin position="1"/>
        <end position="103"/>
    </location>
</feature>
<dbReference type="EMBL" id="JAGSXJ010000005">
    <property type="protein sequence ID" value="KAH6691470.1"/>
    <property type="molecule type" value="Genomic_DNA"/>
</dbReference>